<keyword evidence="1" id="KW-0812">Transmembrane</keyword>
<evidence type="ECO:0008006" key="3">
    <source>
        <dbReference type="Google" id="ProtNLM"/>
    </source>
</evidence>
<comment type="caution">
    <text evidence="2">The sequence shown here is derived from an EMBL/GenBank/DDBJ whole genome shotgun (WGS) entry which is preliminary data.</text>
</comment>
<proteinExistence type="predicted"/>
<feature type="transmembrane region" description="Helical" evidence="1">
    <location>
        <begin position="20"/>
        <end position="42"/>
    </location>
</feature>
<evidence type="ECO:0000256" key="1">
    <source>
        <dbReference type="SAM" id="Phobius"/>
    </source>
</evidence>
<accession>A0A645H7T8</accession>
<evidence type="ECO:0000313" key="2">
    <source>
        <dbReference type="EMBL" id="MPN35091.1"/>
    </source>
</evidence>
<sequence>MLLARDSVNQLLKEGNQGMQAVLIVSGLIGLGLLAYLFYVLFRGESI</sequence>
<dbReference type="EMBL" id="VSSQ01088478">
    <property type="protein sequence ID" value="MPN35091.1"/>
    <property type="molecule type" value="Genomic_DNA"/>
</dbReference>
<protein>
    <recommendedName>
        <fullName evidence="3">K(+)-transporting ATPase subunit F</fullName>
    </recommendedName>
</protein>
<name>A0A645H7T8_9ZZZZ</name>
<organism evidence="2">
    <name type="scientific">bioreactor metagenome</name>
    <dbReference type="NCBI Taxonomy" id="1076179"/>
    <lineage>
        <taxon>unclassified sequences</taxon>
        <taxon>metagenomes</taxon>
        <taxon>ecological metagenomes</taxon>
    </lineage>
</organism>
<gene>
    <name evidence="2" type="ORF">SDC9_182586</name>
</gene>
<dbReference type="AlphaFoldDB" id="A0A645H7T8"/>
<keyword evidence="1" id="KW-1133">Transmembrane helix</keyword>
<keyword evidence="1" id="KW-0472">Membrane</keyword>
<dbReference type="NCBIfam" id="TIGR02115">
    <property type="entry name" value="potass_kdpF"/>
    <property type="match status" value="1"/>
</dbReference>
<dbReference type="GO" id="GO:0005886">
    <property type="term" value="C:plasma membrane"/>
    <property type="evidence" value="ECO:0007669"/>
    <property type="project" value="InterPro"/>
</dbReference>
<reference evidence="2" key="1">
    <citation type="submission" date="2019-08" db="EMBL/GenBank/DDBJ databases">
        <authorList>
            <person name="Kucharzyk K."/>
            <person name="Murdoch R.W."/>
            <person name="Higgins S."/>
            <person name="Loffler F."/>
        </authorList>
    </citation>
    <scope>NUCLEOTIDE SEQUENCE</scope>
</reference>
<dbReference type="Pfam" id="PF09604">
    <property type="entry name" value="Potass_KdpF"/>
    <property type="match status" value="1"/>
</dbReference>
<dbReference type="GO" id="GO:0008556">
    <property type="term" value="F:P-type potassium transmembrane transporter activity"/>
    <property type="evidence" value="ECO:0007669"/>
    <property type="project" value="InterPro"/>
</dbReference>
<dbReference type="InterPro" id="IPR011726">
    <property type="entry name" value="KdpF"/>
</dbReference>